<organism evidence="2">
    <name type="scientific">Brassica napus</name>
    <name type="common">Rape</name>
    <dbReference type="NCBI Taxonomy" id="3708"/>
    <lineage>
        <taxon>Eukaryota</taxon>
        <taxon>Viridiplantae</taxon>
        <taxon>Streptophyta</taxon>
        <taxon>Embryophyta</taxon>
        <taxon>Tracheophyta</taxon>
        <taxon>Spermatophyta</taxon>
        <taxon>Magnoliopsida</taxon>
        <taxon>eudicotyledons</taxon>
        <taxon>Gunneridae</taxon>
        <taxon>Pentapetalae</taxon>
        <taxon>rosids</taxon>
        <taxon>malvids</taxon>
        <taxon>Brassicales</taxon>
        <taxon>Brassicaceae</taxon>
        <taxon>Brassiceae</taxon>
        <taxon>Brassica</taxon>
    </lineage>
</organism>
<reference evidence="2" key="1">
    <citation type="submission" date="2021-01" db="EMBL/GenBank/DDBJ databases">
        <authorList>
            <consortium name="Genoscope - CEA"/>
            <person name="William W."/>
        </authorList>
    </citation>
    <scope>NUCLEOTIDE SEQUENCE</scope>
</reference>
<dbReference type="AlphaFoldDB" id="A0A816QKB9"/>
<proteinExistence type="predicted"/>
<feature type="region of interest" description="Disordered" evidence="1">
    <location>
        <begin position="1"/>
        <end position="86"/>
    </location>
</feature>
<gene>
    <name evidence="2" type="ORF">DARMORV10_C06P30020.1</name>
</gene>
<accession>A0A816QKB9</accession>
<protein>
    <submittedName>
        <fullName evidence="2">(rape) hypothetical protein</fullName>
    </submittedName>
</protein>
<feature type="compositionally biased region" description="Basic residues" evidence="1">
    <location>
        <begin position="19"/>
        <end position="32"/>
    </location>
</feature>
<name>A0A816QKB9_BRANA</name>
<evidence type="ECO:0000313" key="2">
    <source>
        <dbReference type="EMBL" id="CAF2060441.1"/>
    </source>
</evidence>
<dbReference type="Proteomes" id="UP001295469">
    <property type="component" value="Chromosome C06"/>
</dbReference>
<feature type="compositionally biased region" description="Basic and acidic residues" evidence="1">
    <location>
        <begin position="68"/>
        <end position="86"/>
    </location>
</feature>
<feature type="compositionally biased region" description="Low complexity" evidence="1">
    <location>
        <begin position="47"/>
        <end position="57"/>
    </location>
</feature>
<sequence length="101" mass="11998">MRYGLKYNCRQAPNTEKRSPKHGKTKQSRTRKQPYNYLQQNIDHSSRQSTSTRTISSEKQTVTNRPRNKLEEEIKPVQYTDEKKESLHPFILLQHQTIEPS</sequence>
<evidence type="ECO:0000256" key="1">
    <source>
        <dbReference type="SAM" id="MobiDB-lite"/>
    </source>
</evidence>
<dbReference type="EMBL" id="HG994370">
    <property type="protein sequence ID" value="CAF2060441.1"/>
    <property type="molecule type" value="Genomic_DNA"/>
</dbReference>